<name>V6LBT6_9EUKA</name>
<gene>
    <name evidence="2" type="ORF">SS50377_18751</name>
    <name evidence="3" type="ORF">SS50377_23162</name>
</gene>
<keyword evidence="1" id="KW-0175">Coiled coil</keyword>
<organism evidence="2">
    <name type="scientific">Spironucleus salmonicida</name>
    <dbReference type="NCBI Taxonomy" id="348837"/>
    <lineage>
        <taxon>Eukaryota</taxon>
        <taxon>Metamonada</taxon>
        <taxon>Diplomonadida</taxon>
        <taxon>Hexamitidae</taxon>
        <taxon>Hexamitinae</taxon>
        <taxon>Spironucleus</taxon>
    </lineage>
</organism>
<feature type="coiled-coil region" evidence="1">
    <location>
        <begin position="229"/>
        <end position="256"/>
    </location>
</feature>
<keyword evidence="4" id="KW-1185">Reference proteome</keyword>
<accession>V6LBT6</accession>
<evidence type="ECO:0000256" key="1">
    <source>
        <dbReference type="SAM" id="Coils"/>
    </source>
</evidence>
<proteinExistence type="predicted"/>
<dbReference type="Proteomes" id="UP000018208">
    <property type="component" value="Unassembled WGS sequence"/>
</dbReference>
<dbReference type="VEuPathDB" id="GiardiaDB:SS50377_23162"/>
<reference evidence="3" key="2">
    <citation type="submission" date="2020-12" db="EMBL/GenBank/DDBJ databases">
        <title>New Spironucleus salmonicida genome in near-complete chromosomes.</title>
        <authorList>
            <person name="Xu F."/>
            <person name="Kurt Z."/>
            <person name="Jimenez-Gonzalez A."/>
            <person name="Astvaldsson A."/>
            <person name="Andersson J.O."/>
            <person name="Svard S.G."/>
        </authorList>
    </citation>
    <scope>NUCLEOTIDE SEQUENCE</scope>
    <source>
        <strain evidence="3">ATCC 50377</strain>
    </source>
</reference>
<evidence type="ECO:0000313" key="3">
    <source>
        <dbReference type="EMBL" id="KAH0575527.1"/>
    </source>
</evidence>
<protein>
    <submittedName>
        <fullName evidence="2">Uncharacterized protein</fullName>
    </submittedName>
</protein>
<reference evidence="2 3" key="1">
    <citation type="journal article" date="2014" name="PLoS Genet.">
        <title>The Genome of Spironucleus salmonicida Highlights a Fish Pathogen Adapted to Fluctuating Environments.</title>
        <authorList>
            <person name="Xu F."/>
            <person name="Jerlstrom-Hultqvist J."/>
            <person name="Einarsson E."/>
            <person name="Astvaldsson A."/>
            <person name="Svard S.G."/>
            <person name="Andersson J.O."/>
        </authorList>
    </citation>
    <scope>NUCLEOTIDE SEQUENCE</scope>
    <source>
        <strain evidence="3">ATCC 50377</strain>
    </source>
</reference>
<dbReference type="EMBL" id="KI546168">
    <property type="protein sequence ID" value="EST41663.1"/>
    <property type="molecule type" value="Genomic_DNA"/>
</dbReference>
<sequence length="1740" mass="204821">MKNLPPVKPTYQKISGEVVLQTYGQNKSDIKQLQTKSPIRCHSVFQKSIQPTIEISAQLFQTQRLAEDTNFRERALNHTWRSNGDTERQELLSHLSEQAPENIDVLEGLKSMIEQILAKRDFDPLFDDDMLVVDDLLKIERQFQSDDQTHLSATDFDLVNIAFTRILEFMQGQEAEDSLIKTLEYIKRYYCYAHFQRPTQQKALEEATKRIDQEYSVLQQQYKHIYNQNQQQTQIINQYEQSIKRYKDQEDKLRITFFTYQADKEQLNSEITSVKFQYEQSQVLLQQLHTQYDDMKARTKRLTNNLISIKPNLEKIKKQRDDIAFQLQDICDQKDQQHIIIERFEKQLKEKDRIIGELQNSTHIIEQEMLSLQEQHAEQLQKQQLFVQQEQNQDDQSITITQKVKELEELCKNGAQALAKISNMKASDLVEAKLQQQDINQLKQIFQQGIIAKNSTQFFTGLKMAQDFSSMKLINRYVQTYEDITIKMEEKNELNVQLFVQESLQTQQQTLLNKSLQFKQQTQIFSRIISEDDVKDIIQFKQTKVSKYTKKNDVNAIKSQKKKQHSKCKNINASEVDTDNQLREQIYNSSELEESSHENICQNFDCIIQENQDDIINKQDTVIQDIKLDFENLIKQTSIKHKDQGCQSEDQKKNQSSQTKPFIIRNQIFPKILETPEFQFLDLIFNQEGISIQGLQKSSIDHIIPILSRNNIQESSDTIFSHDQSVQIYFASTTEDQNKIDLLLDELFEFECANKELQLNLEESQRMFKDYKCLTDQQKIQQFEVDTTDKENKKGLNRKIITKNDQIIQQKRKQIQDINTEIDQLLQHQKQFVDKKITVTRRLQQQKPNPHTSRKLTQVKVQDKQMIISQNDTFISDYSSQTEVSKEQDVIQLVKSSILEFAQGIQLDTSQLDKILNKIKQNVDFSTVNNTNLQFLKQNQNQLIINSEPIDFGQKPQQDHIKVQVEQETSKSYAKEQYIQQVITKLSNQLVLLQSQLGDYDQVIQNKQFIDVLKQYIPIIATSNKYIQKNINSEYKDENIDVKSRILENDYMLQQYKESLGKVEKKSIQLLQVTINKPQLSKLQINKDQFRDEHRLNALQILNCKTQNLESDPQDITYQQDQLGQNTVQDKLLGCPQFVSQHQSNQIVKPQVSSAIIKQQLFTKSIRQKIKDVEEISKESKVISLSEQELIKNIQLLEQIYIDSLVILQSQQMFSLDILLDDTINFFRSNKQFLILSRKYGFKMKQQDELTLVSFTPSLLKHKLDHTSLCYYNIDMLPNIIKSTLEIQQYESLNLKLLNINNSQTIISQPLDKIQYIKISSFGKFQKLPLILRLVQDYLSIPLKIIQIQDEDYLLVPLQNIQLKSLNWLLQTINYIYKEIQQCKRSQVHCQSTSTIYVTDHIDRKFTVYCVDGYTFHEICYLPIFLLKWLQNKYKMKSIISVFIFQLLAGLAHHSAFYDEIYTFSQFLFFDQFQGESGDIFQTYVKLYHFFGIDIIKQQKISQKFIKMSINSFFLNYSDERKNIIFSSFNEDYYTFTNIVQKLLLDFTSYRIAQFKILQNQNPTKFEQLKISLQAGNIHFTDENLASFFLENKQQIIDLQTIFISPVQLQNIFIQLELGRHLILTKDFEKICVSDYLNQRKLDLQKVQDSVEEVTNFIINGLIEKVPEIQKQNLELKFSLIQEKCHLVHYFISVIDLDRAEKCIIEIRDVLLDLCNVYIDRNVVFSTLLSDLTVLQKYLE</sequence>
<dbReference type="EMBL" id="AUWU02000003">
    <property type="protein sequence ID" value="KAH0575527.1"/>
    <property type="molecule type" value="Genomic_DNA"/>
</dbReference>
<evidence type="ECO:0000313" key="2">
    <source>
        <dbReference type="EMBL" id="EST41663.1"/>
    </source>
</evidence>
<evidence type="ECO:0000313" key="4">
    <source>
        <dbReference type="Proteomes" id="UP000018208"/>
    </source>
</evidence>